<feature type="region of interest" description="Disordered" evidence="8">
    <location>
        <begin position="40"/>
        <end position="76"/>
    </location>
</feature>
<keyword evidence="6 9" id="KW-1133">Transmembrane helix</keyword>
<name>A0AA36BPI4_OCTVU</name>
<evidence type="ECO:0000256" key="6">
    <source>
        <dbReference type="ARBA" id="ARBA00022989"/>
    </source>
</evidence>
<evidence type="ECO:0000256" key="4">
    <source>
        <dbReference type="ARBA" id="ARBA00022692"/>
    </source>
</evidence>
<dbReference type="PANTHER" id="PTHR20583">
    <property type="entry name" value="TRIPLE QXXK/R MOTIF-CONTAINING PROTEIN"/>
    <property type="match status" value="1"/>
</dbReference>
<dbReference type="Proteomes" id="UP001162480">
    <property type="component" value="Chromosome 20"/>
</dbReference>
<proteinExistence type="inferred from homology"/>
<evidence type="ECO:0000256" key="2">
    <source>
        <dbReference type="ARBA" id="ARBA00007709"/>
    </source>
</evidence>
<feature type="compositionally biased region" description="Basic and acidic residues" evidence="8">
    <location>
        <begin position="48"/>
        <end position="76"/>
    </location>
</feature>
<organism evidence="10 11">
    <name type="scientific">Octopus vulgaris</name>
    <name type="common">Common octopus</name>
    <dbReference type="NCBI Taxonomy" id="6645"/>
    <lineage>
        <taxon>Eukaryota</taxon>
        <taxon>Metazoa</taxon>
        <taxon>Spiralia</taxon>
        <taxon>Lophotrochozoa</taxon>
        <taxon>Mollusca</taxon>
        <taxon>Cephalopoda</taxon>
        <taxon>Coleoidea</taxon>
        <taxon>Octopodiformes</taxon>
        <taxon>Octopoda</taxon>
        <taxon>Incirrata</taxon>
        <taxon>Octopodidae</taxon>
        <taxon>Octopus</taxon>
    </lineage>
</organism>
<evidence type="ECO:0000256" key="9">
    <source>
        <dbReference type="SAM" id="Phobius"/>
    </source>
</evidence>
<comment type="similarity">
    <text evidence="2">Belongs to the TRIQK family.</text>
</comment>
<evidence type="ECO:0000256" key="7">
    <source>
        <dbReference type="ARBA" id="ARBA00023136"/>
    </source>
</evidence>
<keyword evidence="7 9" id="KW-0472">Membrane</keyword>
<dbReference type="AlphaFoldDB" id="A0AA36BPI4"/>
<evidence type="ECO:0000256" key="3">
    <source>
        <dbReference type="ARBA" id="ARBA00014257"/>
    </source>
</evidence>
<reference evidence="10" key="1">
    <citation type="submission" date="2023-08" db="EMBL/GenBank/DDBJ databases">
        <authorList>
            <person name="Alioto T."/>
            <person name="Alioto T."/>
            <person name="Gomez Garrido J."/>
        </authorList>
    </citation>
    <scope>NUCLEOTIDE SEQUENCE</scope>
</reference>
<keyword evidence="4 9" id="KW-0812">Transmembrane</keyword>
<evidence type="ECO:0000256" key="5">
    <source>
        <dbReference type="ARBA" id="ARBA00022824"/>
    </source>
</evidence>
<comment type="subcellular location">
    <subcellularLocation>
        <location evidence="1">Endoplasmic reticulum membrane</location>
        <topology evidence="1">Single-pass membrane protein</topology>
    </subcellularLocation>
</comment>
<sequence>MDYHFKSQTLHTVYLFLQNFVFCRLEIALVAKNMAKKDSQASHVSAGEQHRKQIGKENFKKAKKDNKEVKKKSDLKKSSMPITDVILVVFSILVIIAAVYLFLFWYLSQEPESVTTESKDL</sequence>
<protein>
    <recommendedName>
        <fullName evidence="3">Triple QxxK/R motif-containing protein</fullName>
    </recommendedName>
</protein>
<evidence type="ECO:0000256" key="1">
    <source>
        <dbReference type="ARBA" id="ARBA00004389"/>
    </source>
</evidence>
<keyword evidence="11" id="KW-1185">Reference proteome</keyword>
<dbReference type="GO" id="GO:0005789">
    <property type="term" value="C:endoplasmic reticulum membrane"/>
    <property type="evidence" value="ECO:0007669"/>
    <property type="project" value="UniProtKB-SubCell"/>
</dbReference>
<evidence type="ECO:0000256" key="8">
    <source>
        <dbReference type="SAM" id="MobiDB-lite"/>
    </source>
</evidence>
<evidence type="ECO:0000313" key="11">
    <source>
        <dbReference type="Proteomes" id="UP001162480"/>
    </source>
</evidence>
<dbReference type="PANTHER" id="PTHR20583:SF1">
    <property type="entry name" value="TRIPLE QXXK_R MOTIF-CONTAINING PROTEIN"/>
    <property type="match status" value="1"/>
</dbReference>
<feature type="transmembrane region" description="Helical" evidence="9">
    <location>
        <begin position="85"/>
        <end position="107"/>
    </location>
</feature>
<gene>
    <name evidence="10" type="ORF">OCTVUL_1B012574</name>
</gene>
<accession>A0AA36BPI4</accession>
<keyword evidence="5" id="KW-0256">Endoplasmic reticulum</keyword>
<dbReference type="InterPro" id="IPR024842">
    <property type="entry name" value="TRIQK"/>
</dbReference>
<dbReference type="Pfam" id="PF15168">
    <property type="entry name" value="TRIQK"/>
    <property type="match status" value="1"/>
</dbReference>
<evidence type="ECO:0000313" key="10">
    <source>
        <dbReference type="EMBL" id="CAI9737744.1"/>
    </source>
</evidence>
<dbReference type="EMBL" id="OX597833">
    <property type="protein sequence ID" value="CAI9737744.1"/>
    <property type="molecule type" value="Genomic_DNA"/>
</dbReference>